<organism evidence="1 2">
    <name type="scientific">Orchesella dallaii</name>
    <dbReference type="NCBI Taxonomy" id="48710"/>
    <lineage>
        <taxon>Eukaryota</taxon>
        <taxon>Metazoa</taxon>
        <taxon>Ecdysozoa</taxon>
        <taxon>Arthropoda</taxon>
        <taxon>Hexapoda</taxon>
        <taxon>Collembola</taxon>
        <taxon>Entomobryomorpha</taxon>
        <taxon>Entomobryoidea</taxon>
        <taxon>Orchesellidae</taxon>
        <taxon>Orchesellinae</taxon>
        <taxon>Orchesella</taxon>
    </lineage>
</organism>
<accession>A0ABP1RRE3</accession>
<dbReference type="Proteomes" id="UP001642540">
    <property type="component" value="Unassembled WGS sequence"/>
</dbReference>
<name>A0ABP1RRE3_9HEXA</name>
<keyword evidence="2" id="KW-1185">Reference proteome</keyword>
<proteinExistence type="predicted"/>
<comment type="caution">
    <text evidence="1">The sequence shown here is derived from an EMBL/GenBank/DDBJ whole genome shotgun (WGS) entry which is preliminary data.</text>
</comment>
<dbReference type="EMBL" id="CAXLJM020000102">
    <property type="protein sequence ID" value="CAL8133800.1"/>
    <property type="molecule type" value="Genomic_DNA"/>
</dbReference>
<gene>
    <name evidence="1" type="ORF">ODALV1_LOCUS25229</name>
</gene>
<evidence type="ECO:0000313" key="1">
    <source>
        <dbReference type="EMBL" id="CAL8133800.1"/>
    </source>
</evidence>
<sequence length="240" mass="28200">MTSDFYGSCHQEELVFDLMEGTVESAGTIQDLIFTSNKHNIILTELSEDAIDDYRCWDFPWSSEDDWQWENVDGPECFLCGKEAMADQQLMKYGGEMYRVIFKKHPPPRMILSSSGSDSFLRTISNERKGFLQCAYCFNSFHRQKCILSLSDKKYYEFKCSNEWICPSCIPEFRCKTDIILEQTDTETNFDFDIKFLLRFLKAFYHLYNFLGQSPFYGIFELFLCLQGFFKAIIWLIDVG</sequence>
<reference evidence="1 2" key="1">
    <citation type="submission" date="2024-08" db="EMBL/GenBank/DDBJ databases">
        <authorList>
            <person name="Cucini C."/>
            <person name="Frati F."/>
        </authorList>
    </citation>
    <scope>NUCLEOTIDE SEQUENCE [LARGE SCALE GENOMIC DNA]</scope>
</reference>
<evidence type="ECO:0000313" key="2">
    <source>
        <dbReference type="Proteomes" id="UP001642540"/>
    </source>
</evidence>
<evidence type="ECO:0008006" key="3">
    <source>
        <dbReference type="Google" id="ProtNLM"/>
    </source>
</evidence>
<protein>
    <recommendedName>
        <fullName evidence="3">RING-type domain-containing protein</fullName>
    </recommendedName>
</protein>